<dbReference type="GO" id="GO:0005886">
    <property type="term" value="C:plasma membrane"/>
    <property type="evidence" value="ECO:0007669"/>
    <property type="project" value="UniProtKB-SubCell"/>
</dbReference>
<dbReference type="EMBL" id="AP012342">
    <property type="protein sequence ID" value="BAM06876.1"/>
    <property type="molecule type" value="Genomic_DNA"/>
</dbReference>
<dbReference type="CDD" id="cd06158">
    <property type="entry name" value="S2P-M50_like_1"/>
    <property type="match status" value="1"/>
</dbReference>
<evidence type="ECO:0000256" key="12">
    <source>
        <dbReference type="ARBA" id="ARBA00023136"/>
    </source>
</evidence>
<evidence type="ECO:0000256" key="10">
    <source>
        <dbReference type="ARBA" id="ARBA00022989"/>
    </source>
</evidence>
<evidence type="ECO:0000256" key="2">
    <source>
        <dbReference type="ARBA" id="ARBA00004651"/>
    </source>
</evidence>
<keyword evidence="6 13" id="KW-0812">Transmembrane</keyword>
<dbReference type="HOGENOM" id="CLU_086979_0_0_0"/>
<feature type="domain" description="Peptidase M50" evidence="14">
    <location>
        <begin position="149"/>
        <end position="193"/>
    </location>
</feature>
<evidence type="ECO:0000256" key="5">
    <source>
        <dbReference type="ARBA" id="ARBA00022670"/>
    </source>
</evidence>
<dbReference type="PANTHER" id="PTHR35864:SF1">
    <property type="entry name" value="ZINC METALLOPROTEASE YWHC-RELATED"/>
    <property type="match status" value="1"/>
</dbReference>
<feature type="transmembrane region" description="Helical" evidence="13">
    <location>
        <begin position="144"/>
        <end position="165"/>
    </location>
</feature>
<dbReference type="KEGG" id="lfc:LFE_1186"/>
<keyword evidence="9" id="KW-0862">Zinc</keyword>
<dbReference type="eggNOG" id="COG1994">
    <property type="taxonomic scope" value="Bacteria"/>
</dbReference>
<dbReference type="STRING" id="1162668.LFE_1186"/>
<comment type="similarity">
    <text evidence="3">Belongs to the peptidase M50B family.</text>
</comment>
<proteinExistence type="inferred from homology"/>
<evidence type="ECO:0000313" key="16">
    <source>
        <dbReference type="Proteomes" id="UP000007382"/>
    </source>
</evidence>
<evidence type="ECO:0000256" key="8">
    <source>
        <dbReference type="ARBA" id="ARBA00022801"/>
    </source>
</evidence>
<reference evidence="15 16" key="1">
    <citation type="journal article" date="2012" name="J. Bacteriol.">
        <title>Complete Genome Sequence of Leptospirillum ferrooxidans Strain C2-3, Isolated from a Fresh Volcanic Ash Deposit on the Island of Miyake, Japan.</title>
        <authorList>
            <person name="Fujimura R."/>
            <person name="Sato Y."/>
            <person name="Nishizawa T."/>
            <person name="Oshima K."/>
            <person name="Kim S.-W."/>
            <person name="Hattori M."/>
            <person name="Kamijo T."/>
            <person name="Ohta H."/>
        </authorList>
    </citation>
    <scope>NUCLEOTIDE SEQUENCE [LARGE SCALE GENOMIC DNA]</scope>
    <source>
        <strain evidence="15 16">C2-3</strain>
    </source>
</reference>
<keyword evidence="4" id="KW-1003">Cell membrane</keyword>
<dbReference type="InterPro" id="IPR044537">
    <property type="entry name" value="Rip2-like"/>
</dbReference>
<keyword evidence="16" id="KW-1185">Reference proteome</keyword>
<dbReference type="OrthoDB" id="9800627at2"/>
<comment type="subcellular location">
    <subcellularLocation>
        <location evidence="2">Cell membrane</location>
        <topology evidence="2">Multi-pass membrane protein</topology>
    </subcellularLocation>
</comment>
<reference evidence="16" key="2">
    <citation type="submission" date="2012-03" db="EMBL/GenBank/DDBJ databases">
        <title>The complete genome sequence of the pioneer microbe on fresh volcanic deposit, Leptospirillum ferrooxidans strain C2-3.</title>
        <authorList>
            <person name="Fujimura R."/>
            <person name="Sato Y."/>
            <person name="Nishizawa T."/>
            <person name="Nanba K."/>
            <person name="Oshima K."/>
            <person name="Hattori M."/>
            <person name="Kamijo T."/>
            <person name="Ohta H."/>
        </authorList>
    </citation>
    <scope>NUCLEOTIDE SEQUENCE [LARGE SCALE GENOMIC DNA]</scope>
    <source>
        <strain evidence="16">C2-3</strain>
    </source>
</reference>
<gene>
    <name evidence="15" type="ordered locus">LFE_1186</name>
</gene>
<dbReference type="GO" id="GO:0006508">
    <property type="term" value="P:proteolysis"/>
    <property type="evidence" value="ECO:0007669"/>
    <property type="project" value="UniProtKB-KW"/>
</dbReference>
<keyword evidence="10 13" id="KW-1133">Transmembrane helix</keyword>
<evidence type="ECO:0000256" key="3">
    <source>
        <dbReference type="ARBA" id="ARBA00007931"/>
    </source>
</evidence>
<evidence type="ECO:0000256" key="11">
    <source>
        <dbReference type="ARBA" id="ARBA00023049"/>
    </source>
</evidence>
<dbReference type="RefSeq" id="WP_014449366.1">
    <property type="nucleotide sequence ID" value="NC_017094.1"/>
</dbReference>
<keyword evidence="8" id="KW-0378">Hydrolase</keyword>
<dbReference type="Proteomes" id="UP000007382">
    <property type="component" value="Chromosome"/>
</dbReference>
<dbReference type="Pfam" id="PF02163">
    <property type="entry name" value="Peptidase_M50"/>
    <property type="match status" value="1"/>
</dbReference>
<evidence type="ECO:0000256" key="13">
    <source>
        <dbReference type="SAM" id="Phobius"/>
    </source>
</evidence>
<dbReference type="AlphaFoldDB" id="I0INM7"/>
<evidence type="ECO:0000259" key="14">
    <source>
        <dbReference type="Pfam" id="PF02163"/>
    </source>
</evidence>
<dbReference type="InterPro" id="IPR052348">
    <property type="entry name" value="Metallopeptidase_M50B"/>
</dbReference>
<evidence type="ECO:0000313" key="15">
    <source>
        <dbReference type="EMBL" id="BAM06876.1"/>
    </source>
</evidence>
<feature type="transmembrane region" description="Helical" evidence="13">
    <location>
        <begin position="65"/>
        <end position="86"/>
    </location>
</feature>
<name>I0INM7_LEPFC</name>
<keyword evidence="5" id="KW-0645">Protease</keyword>
<dbReference type="InterPro" id="IPR008915">
    <property type="entry name" value="Peptidase_M50"/>
</dbReference>
<evidence type="ECO:0000256" key="6">
    <source>
        <dbReference type="ARBA" id="ARBA00022692"/>
    </source>
</evidence>
<keyword evidence="11" id="KW-0482">Metalloprotease</keyword>
<feature type="transmembrane region" description="Helical" evidence="13">
    <location>
        <begin position="106"/>
        <end position="132"/>
    </location>
</feature>
<evidence type="ECO:0000256" key="1">
    <source>
        <dbReference type="ARBA" id="ARBA00001947"/>
    </source>
</evidence>
<keyword evidence="12 13" id="KW-0472">Membrane</keyword>
<organism evidence="15 16">
    <name type="scientific">Leptospirillum ferrooxidans (strain C2-3)</name>
    <dbReference type="NCBI Taxonomy" id="1162668"/>
    <lineage>
        <taxon>Bacteria</taxon>
        <taxon>Pseudomonadati</taxon>
        <taxon>Nitrospirota</taxon>
        <taxon>Nitrospiria</taxon>
        <taxon>Nitrospirales</taxon>
        <taxon>Nitrospiraceae</taxon>
        <taxon>Leptospirillum</taxon>
    </lineage>
</organism>
<evidence type="ECO:0000256" key="9">
    <source>
        <dbReference type="ARBA" id="ARBA00022833"/>
    </source>
</evidence>
<protein>
    <submittedName>
        <fullName evidence="15">Putative peptidase M50</fullName>
    </submittedName>
</protein>
<sequence>MFHFDSGFSWLLDLGLKLVIWGIPVLFAVTFHELAHGVVADYLGDPTPRMMGRLSANPLVHVDPFGTVLLPLILLLSHTGLMFGYAKPIPINTRNLHHYRRDSVLVAFAGPGSNLMMALISMSLLHAFLTTLPLTATSPVWGEVLPIFLAMMKASITVNIVLFFFNMIPLPPLDGGRVATGLLPDFIAAPLSRVEPYGIWIIFGLVILDPYLGILSRTLWPLVETTTSSIITLAYDPSALFHLGGASPE</sequence>
<keyword evidence="7" id="KW-0479">Metal-binding</keyword>
<accession>I0INM7</accession>
<evidence type="ECO:0000256" key="7">
    <source>
        <dbReference type="ARBA" id="ARBA00022723"/>
    </source>
</evidence>
<dbReference type="PATRIC" id="fig|1162668.3.peg.1382"/>
<dbReference type="GO" id="GO:0008237">
    <property type="term" value="F:metallopeptidase activity"/>
    <property type="evidence" value="ECO:0007669"/>
    <property type="project" value="UniProtKB-KW"/>
</dbReference>
<comment type="cofactor">
    <cofactor evidence="1">
        <name>Zn(2+)</name>
        <dbReference type="ChEBI" id="CHEBI:29105"/>
    </cofactor>
</comment>
<dbReference type="PANTHER" id="PTHR35864">
    <property type="entry name" value="ZINC METALLOPROTEASE MJ0611-RELATED"/>
    <property type="match status" value="1"/>
</dbReference>
<evidence type="ECO:0000256" key="4">
    <source>
        <dbReference type="ARBA" id="ARBA00022475"/>
    </source>
</evidence>
<dbReference type="GO" id="GO:0046872">
    <property type="term" value="F:metal ion binding"/>
    <property type="evidence" value="ECO:0007669"/>
    <property type="project" value="UniProtKB-KW"/>
</dbReference>